<dbReference type="Proteomes" id="UP000077245">
    <property type="component" value="Unassembled WGS sequence"/>
</dbReference>
<dbReference type="Pfam" id="PF01345">
    <property type="entry name" value="DUF11"/>
    <property type="match status" value="1"/>
</dbReference>
<dbReference type="OrthoDB" id="78397at2157"/>
<sequence>MNKSKLIIVFLLILGAFILFSNASFASEAKEWTVHNVTVENGITYELSNNNGYIQRLIDYNLSDGDTLYFPDSSYTHMSLQINKSLNIIGNNSFLEVCHTKEALLPGSDHKTLFVLLDGAKGTNISGFKISNPMEDDPYDKDGIIEGYSIFVNGASDIKLSNITYLSLGTGLKISGSENVLVENSIINGSIVGINISNSNKVYIVNNKIYNNIEGITFTANSSNILIHNNNISFNMNNGISFEGGNDTTYSNVTISYNYINSNINNSGIRINSNFPNLKILSNMITSNGDFGIFFDFDANRTGNPTIEYNLIYNNKGYNDGVTDYIFEIQRIGESHAEREHLITGYNYFGVNERSSAALCAKTHVGMIILKISEISKGVYNLSYVKEGSNEVVNQLISHSIRVYLNNASNNFYPTITNGTGILDLRESNFANTSNKLTAVAKLLTEYNINDNFIPKKSVSIYSNISSKSVVSGKVVKYTVTIVNNGDKKISNILIKNLIPRLSINSYTTNLGSFNKNTAQWSISKLESGKTAKITINVLTKAIASYKTTPQLTGGGFNLKNQTLSLNVVKGKAKFTSSSKDTKSGKNIIRTLKVKNSGTAKGSISKYIKIPSKYTYLKTTVLKGSTFKYYSKQKQLYVKVSNLNPGKTTTIKITMKKR</sequence>
<dbReference type="RefSeq" id="WP_067090750.1">
    <property type="nucleotide sequence ID" value="NZ_LWMV01000160.1"/>
</dbReference>
<evidence type="ECO:0008006" key="5">
    <source>
        <dbReference type="Google" id="ProtNLM"/>
    </source>
</evidence>
<dbReference type="InterPro" id="IPR012334">
    <property type="entry name" value="Pectin_lyas_fold"/>
</dbReference>
<dbReference type="InterPro" id="IPR007742">
    <property type="entry name" value="NosD_dom"/>
</dbReference>
<dbReference type="AlphaFoldDB" id="A0A166B4C9"/>
<dbReference type="PATRIC" id="fig|49547.3.peg.968"/>
<dbReference type="Pfam" id="PF05048">
    <property type="entry name" value="NosD"/>
    <property type="match status" value="1"/>
</dbReference>
<feature type="domain" description="Periplasmic copper-binding protein NosD beta helix" evidence="2">
    <location>
        <begin position="146"/>
        <end position="315"/>
    </location>
</feature>
<keyword evidence="4" id="KW-1185">Reference proteome</keyword>
<organism evidence="3 4">
    <name type="scientific">Methanobrevibacter curvatus</name>
    <dbReference type="NCBI Taxonomy" id="49547"/>
    <lineage>
        <taxon>Archaea</taxon>
        <taxon>Methanobacteriati</taxon>
        <taxon>Methanobacteriota</taxon>
        <taxon>Methanomada group</taxon>
        <taxon>Methanobacteria</taxon>
        <taxon>Methanobacteriales</taxon>
        <taxon>Methanobacteriaceae</taxon>
        <taxon>Methanobrevibacter</taxon>
    </lineage>
</organism>
<dbReference type="InterPro" id="IPR006626">
    <property type="entry name" value="PbH1"/>
</dbReference>
<evidence type="ECO:0000259" key="2">
    <source>
        <dbReference type="Pfam" id="PF05048"/>
    </source>
</evidence>
<protein>
    <recommendedName>
        <fullName evidence="5">DUF11 domain-containing protein</fullName>
    </recommendedName>
</protein>
<dbReference type="SMART" id="SM00710">
    <property type="entry name" value="PbH1"/>
    <property type="match status" value="8"/>
</dbReference>
<comment type="caution">
    <text evidence="3">The sequence shown here is derived from an EMBL/GenBank/DDBJ whole genome shotgun (WGS) entry which is preliminary data.</text>
</comment>
<evidence type="ECO:0000313" key="4">
    <source>
        <dbReference type="Proteomes" id="UP000077245"/>
    </source>
</evidence>
<accession>A0A166B4C9</accession>
<dbReference type="SUPFAM" id="SSF51126">
    <property type="entry name" value="Pectin lyase-like"/>
    <property type="match status" value="1"/>
</dbReference>
<dbReference type="Gene3D" id="2.160.20.10">
    <property type="entry name" value="Single-stranded right-handed beta-helix, Pectin lyase-like"/>
    <property type="match status" value="1"/>
</dbReference>
<dbReference type="InterPro" id="IPR001434">
    <property type="entry name" value="OmcB-like_DUF11"/>
</dbReference>
<name>A0A166B4C9_9EURY</name>
<dbReference type="InterPro" id="IPR011050">
    <property type="entry name" value="Pectin_lyase_fold/virulence"/>
</dbReference>
<evidence type="ECO:0000313" key="3">
    <source>
        <dbReference type="EMBL" id="KZX12843.1"/>
    </source>
</evidence>
<evidence type="ECO:0000259" key="1">
    <source>
        <dbReference type="Pfam" id="PF01345"/>
    </source>
</evidence>
<proteinExistence type="predicted"/>
<gene>
    <name evidence="3" type="ORF">MBCUR_08990</name>
</gene>
<dbReference type="EMBL" id="LWMV01000160">
    <property type="protein sequence ID" value="KZX12843.1"/>
    <property type="molecule type" value="Genomic_DNA"/>
</dbReference>
<reference evidence="3 4" key="1">
    <citation type="submission" date="2016-04" db="EMBL/GenBank/DDBJ databases">
        <title>Genome sequence of Methanobrevibacter curvatus DSM 11111.</title>
        <authorList>
            <person name="Poehlein A."/>
            <person name="Seedorf H."/>
            <person name="Daniel R."/>
        </authorList>
    </citation>
    <scope>NUCLEOTIDE SEQUENCE [LARGE SCALE GENOMIC DNA]</scope>
    <source>
        <strain evidence="3 4">DSM 11111</strain>
    </source>
</reference>
<feature type="domain" description="DUF11" evidence="1">
    <location>
        <begin position="460"/>
        <end position="554"/>
    </location>
</feature>